<accession>A0A757VRF8</accession>
<dbReference type="EMBL" id="DAAXGR010000004">
    <property type="protein sequence ID" value="HAG0927910.1"/>
    <property type="molecule type" value="Genomic_DNA"/>
</dbReference>
<name>A0A757VRF8_SALER</name>
<sequence>MSNRSKKNKQKSQPVTPDAILAVVRTLESHTCDPEDALMVLAATAHSLMTSLDVHIIESRTPDGLGITLTRTDEENKQKAGRQHLH</sequence>
<feature type="region of interest" description="Disordered" evidence="1">
    <location>
        <begin position="64"/>
        <end position="86"/>
    </location>
</feature>
<comment type="caution">
    <text evidence="2">The sequence shown here is derived from an EMBL/GenBank/DDBJ whole genome shotgun (WGS) entry which is preliminary data.</text>
</comment>
<gene>
    <name evidence="2" type="ORF">G8S40_001891</name>
</gene>
<evidence type="ECO:0000313" key="2">
    <source>
        <dbReference type="EMBL" id="HAG0927910.1"/>
    </source>
</evidence>
<dbReference type="AlphaFoldDB" id="A0A757VRF8"/>
<reference evidence="2" key="1">
    <citation type="journal article" date="2018" name="Genome Biol.">
        <title>SKESA: strategic k-mer extension for scrupulous assemblies.</title>
        <authorList>
            <person name="Souvorov A."/>
            <person name="Agarwala R."/>
            <person name="Lipman D.J."/>
        </authorList>
    </citation>
    <scope>NUCLEOTIDE SEQUENCE</scope>
    <source>
        <strain evidence="2">MA.CK_94/00004459</strain>
    </source>
</reference>
<protein>
    <submittedName>
        <fullName evidence="2">Uncharacterized protein</fullName>
    </submittedName>
</protein>
<reference evidence="2" key="2">
    <citation type="submission" date="2020-02" db="EMBL/GenBank/DDBJ databases">
        <authorList>
            <consortium name="NCBI Pathogen Detection Project"/>
        </authorList>
    </citation>
    <scope>NUCLEOTIDE SEQUENCE</scope>
    <source>
        <strain evidence="2">MA.CK_94/00004459</strain>
    </source>
</reference>
<proteinExistence type="predicted"/>
<evidence type="ECO:0000256" key="1">
    <source>
        <dbReference type="SAM" id="MobiDB-lite"/>
    </source>
</evidence>
<organism evidence="2">
    <name type="scientific">Salmonella enterica</name>
    <name type="common">Salmonella choleraesuis</name>
    <dbReference type="NCBI Taxonomy" id="28901"/>
    <lineage>
        <taxon>Bacteria</taxon>
        <taxon>Pseudomonadati</taxon>
        <taxon>Pseudomonadota</taxon>
        <taxon>Gammaproteobacteria</taxon>
        <taxon>Enterobacterales</taxon>
        <taxon>Enterobacteriaceae</taxon>
        <taxon>Salmonella</taxon>
    </lineage>
</organism>